<evidence type="ECO:0000313" key="2">
    <source>
        <dbReference type="Proteomes" id="UP000322699"/>
    </source>
</evidence>
<keyword evidence="2" id="KW-1185">Reference proteome</keyword>
<organism evidence="1 2">
    <name type="scientific">Rubripirellula obstinata</name>
    <dbReference type="NCBI Taxonomy" id="406547"/>
    <lineage>
        <taxon>Bacteria</taxon>
        <taxon>Pseudomonadati</taxon>
        <taxon>Planctomycetota</taxon>
        <taxon>Planctomycetia</taxon>
        <taxon>Pirellulales</taxon>
        <taxon>Pirellulaceae</taxon>
        <taxon>Rubripirellula</taxon>
    </lineage>
</organism>
<comment type="caution">
    <text evidence="1">The sequence shown here is derived from an EMBL/GenBank/DDBJ whole genome shotgun (WGS) entry which is preliminary data.</text>
</comment>
<reference evidence="1 2" key="1">
    <citation type="submission" date="2019-08" db="EMBL/GenBank/DDBJ databases">
        <title>Deep-cultivation of Planctomycetes and their phenomic and genomic characterization uncovers novel biology.</title>
        <authorList>
            <person name="Wiegand S."/>
            <person name="Jogler M."/>
            <person name="Boedeker C."/>
            <person name="Pinto D."/>
            <person name="Vollmers J."/>
            <person name="Rivas-Marin E."/>
            <person name="Kohn T."/>
            <person name="Peeters S.H."/>
            <person name="Heuer A."/>
            <person name="Rast P."/>
            <person name="Oberbeckmann S."/>
            <person name="Bunk B."/>
            <person name="Jeske O."/>
            <person name="Meyerdierks A."/>
            <person name="Storesund J.E."/>
            <person name="Kallscheuer N."/>
            <person name="Luecker S."/>
            <person name="Lage O.M."/>
            <person name="Pohl T."/>
            <person name="Merkel B.J."/>
            <person name="Hornburger P."/>
            <person name="Mueller R.-W."/>
            <person name="Bruemmer F."/>
            <person name="Labrenz M."/>
            <person name="Spormann A.M."/>
            <person name="Op Den Camp H."/>
            <person name="Overmann J."/>
            <person name="Amann R."/>
            <person name="Jetten M.S.M."/>
            <person name="Mascher T."/>
            <person name="Medema M.H."/>
            <person name="Devos D.P."/>
            <person name="Kaster A.-K."/>
            <person name="Ovreas L."/>
            <person name="Rohde M."/>
            <person name="Galperin M.Y."/>
            <person name="Jogler C."/>
        </authorList>
    </citation>
    <scope>NUCLEOTIDE SEQUENCE [LARGE SCALE GENOMIC DNA]</scope>
    <source>
        <strain evidence="1 2">LF1</strain>
    </source>
</reference>
<protein>
    <submittedName>
        <fullName evidence="1">Uncharacterized protein</fullName>
    </submittedName>
</protein>
<name>A0A5B1CPZ0_9BACT</name>
<dbReference type="RefSeq" id="WP_068259604.1">
    <property type="nucleotide sequence ID" value="NZ_LWSK01000011.1"/>
</dbReference>
<evidence type="ECO:0000313" key="1">
    <source>
        <dbReference type="EMBL" id="KAA1262301.1"/>
    </source>
</evidence>
<proteinExistence type="predicted"/>
<dbReference type="EMBL" id="VRLW01000001">
    <property type="protein sequence ID" value="KAA1262301.1"/>
    <property type="molecule type" value="Genomic_DNA"/>
</dbReference>
<dbReference type="Proteomes" id="UP000322699">
    <property type="component" value="Unassembled WGS sequence"/>
</dbReference>
<dbReference type="AlphaFoldDB" id="A0A5B1CPZ0"/>
<accession>A0A5B1CPZ0</accession>
<gene>
    <name evidence="1" type="ORF">LF1_48650</name>
</gene>
<sequence>MKETKVAAVAAKHQNIADQLFKNVINAVHGLRAFRVKRHADTLVISIGGRLLRCVYRLRGSAGSLCGELQVIESNRLLRQVFWNDEGTLTNGAFGRPLAETVTSKGYAAALIVQACNTLFDLREPILTRQ</sequence>